<evidence type="ECO:0000313" key="2">
    <source>
        <dbReference type="Proteomes" id="UP000003423"/>
    </source>
</evidence>
<organism evidence="1 2">
    <name type="scientific">Candidatus Nitrosopumilus salarius BD31</name>
    <dbReference type="NCBI Taxonomy" id="859350"/>
    <lineage>
        <taxon>Archaea</taxon>
        <taxon>Nitrososphaerota</taxon>
        <taxon>Nitrososphaeria</taxon>
        <taxon>Nitrosopumilales</taxon>
        <taxon>Nitrosopumilaceae</taxon>
        <taxon>Nitrosopumilus</taxon>
    </lineage>
</organism>
<dbReference type="PATRIC" id="fig|859350.6.peg.164"/>
<dbReference type="Proteomes" id="UP000003423">
    <property type="component" value="Unassembled WGS sequence"/>
</dbReference>
<name>I3D4Y2_9ARCH</name>
<dbReference type="AlphaFoldDB" id="I3D4Y2"/>
<gene>
    <name evidence="1" type="ORF">BD31_I0213</name>
</gene>
<protein>
    <submittedName>
        <fullName evidence="1">Uncharacterized protein</fullName>
    </submittedName>
</protein>
<accession>I3D4Y2</accession>
<dbReference type="EMBL" id="AEXL02000023">
    <property type="protein sequence ID" value="EIJ66775.1"/>
    <property type="molecule type" value="Genomic_DNA"/>
</dbReference>
<comment type="caution">
    <text evidence="1">The sequence shown here is derived from an EMBL/GenBank/DDBJ whole genome shotgun (WGS) entry which is preliminary data.</text>
</comment>
<keyword evidence="2" id="KW-1185">Reference proteome</keyword>
<proteinExistence type="predicted"/>
<evidence type="ECO:0000313" key="1">
    <source>
        <dbReference type="EMBL" id="EIJ66775.1"/>
    </source>
</evidence>
<sequence>MILILVLSTLSSETNFVSAELVSENFVPILKSKHFTIDLKEDIGFAETKKQVQKFKQFNVSLEEKFP</sequence>
<reference evidence="1 2" key="1">
    <citation type="journal article" date="2012" name="J. Bacteriol.">
        <title>Genome sequence of "Candidatus Nitrosopumilus salaria" BD31, an ammonia-oxidizing archaeon from the San Francisco Bay estuary.</title>
        <authorList>
            <person name="Mosier A.C."/>
            <person name="Allen E.E."/>
            <person name="Kim M."/>
            <person name="Ferriera S."/>
            <person name="Francis C.A."/>
        </authorList>
    </citation>
    <scope>NUCLEOTIDE SEQUENCE [LARGE SCALE GENOMIC DNA]</scope>
    <source>
        <strain evidence="1 2">BD31</strain>
    </source>
</reference>